<dbReference type="Proteomes" id="UP000004349">
    <property type="component" value="Unassembled WGS sequence"/>
</dbReference>
<dbReference type="EMBL" id="AFWE01000018">
    <property type="protein sequence ID" value="EGU42434.1"/>
    <property type="molecule type" value="Genomic_DNA"/>
</dbReference>
<dbReference type="AlphaFoldDB" id="F9RIA2"/>
<reference evidence="1 2" key="1">
    <citation type="journal article" date="2012" name="Int. J. Syst. Evol. Microbiol.">
        <title>Vibrio caribbeanicus sp. nov., isolated from the marine sponge Scleritoderma cyanea.</title>
        <authorList>
            <person name="Hoffmann M."/>
            <person name="Monday S.R."/>
            <person name="Allard M.W."/>
            <person name="Strain E.A."/>
            <person name="Whittaker P."/>
            <person name="Naum M."/>
            <person name="McCarthy P.J."/>
            <person name="Lopez J.V."/>
            <person name="Fischer M."/>
            <person name="Brown E.W."/>
        </authorList>
    </citation>
    <scope>NUCLEOTIDE SEQUENCE [LARGE SCALE GENOMIC DNA]</scope>
    <source>
        <strain evidence="1 2">LMG 19158</strain>
    </source>
</reference>
<sequence>MAVIPMFSEFSSSFSPDCPLLKHGSYLQGREAAKRTLADKVLI</sequence>
<accession>F9RIA2</accession>
<comment type="caution">
    <text evidence="1">The sequence shown here is derived from an EMBL/GenBank/DDBJ whole genome shotgun (WGS) entry which is preliminary data.</text>
</comment>
<organism evidence="1 2">
    <name type="scientific">Vibrio scophthalmi LMG 19158</name>
    <dbReference type="NCBI Taxonomy" id="870967"/>
    <lineage>
        <taxon>Bacteria</taxon>
        <taxon>Pseudomonadati</taxon>
        <taxon>Pseudomonadota</taxon>
        <taxon>Gammaproteobacteria</taxon>
        <taxon>Vibrionales</taxon>
        <taxon>Vibrionaceae</taxon>
        <taxon>Vibrio</taxon>
    </lineage>
</organism>
<name>F9RIA2_9VIBR</name>
<evidence type="ECO:0000313" key="2">
    <source>
        <dbReference type="Proteomes" id="UP000004349"/>
    </source>
</evidence>
<gene>
    <name evidence="1" type="ORF">VIS19158_11573</name>
</gene>
<proteinExistence type="predicted"/>
<protein>
    <submittedName>
        <fullName evidence="1">Uncharacterized protein</fullName>
    </submittedName>
</protein>
<evidence type="ECO:0000313" key="1">
    <source>
        <dbReference type="EMBL" id="EGU42434.1"/>
    </source>
</evidence>